<proteinExistence type="predicted"/>
<feature type="region of interest" description="Disordered" evidence="1">
    <location>
        <begin position="58"/>
        <end position="97"/>
    </location>
</feature>
<feature type="compositionally biased region" description="Basic and acidic residues" evidence="1">
    <location>
        <begin position="61"/>
        <end position="76"/>
    </location>
</feature>
<dbReference type="EMBL" id="JAPQKO010000006">
    <property type="protein sequence ID" value="KAJ5155153.1"/>
    <property type="molecule type" value="Genomic_DNA"/>
</dbReference>
<keyword evidence="3" id="KW-1185">Reference proteome</keyword>
<accession>A0A9W9HNS3</accession>
<comment type="caution">
    <text evidence="2">The sequence shown here is derived from an EMBL/GenBank/DDBJ whole genome shotgun (WGS) entry which is preliminary data.</text>
</comment>
<reference evidence="2" key="1">
    <citation type="submission" date="2022-11" db="EMBL/GenBank/DDBJ databases">
        <authorList>
            <person name="Petersen C."/>
        </authorList>
    </citation>
    <scope>NUCLEOTIDE SEQUENCE</scope>
    <source>
        <strain evidence="2">IBT 21917</strain>
    </source>
</reference>
<evidence type="ECO:0000256" key="1">
    <source>
        <dbReference type="SAM" id="MobiDB-lite"/>
    </source>
</evidence>
<evidence type="ECO:0000313" key="3">
    <source>
        <dbReference type="Proteomes" id="UP001146351"/>
    </source>
</evidence>
<protein>
    <submittedName>
        <fullName evidence="2">Uncharacterized protein</fullName>
    </submittedName>
</protein>
<organism evidence="2 3">
    <name type="scientific">Penicillium capsulatum</name>
    <dbReference type="NCBI Taxonomy" id="69766"/>
    <lineage>
        <taxon>Eukaryota</taxon>
        <taxon>Fungi</taxon>
        <taxon>Dikarya</taxon>
        <taxon>Ascomycota</taxon>
        <taxon>Pezizomycotina</taxon>
        <taxon>Eurotiomycetes</taxon>
        <taxon>Eurotiomycetidae</taxon>
        <taxon>Eurotiales</taxon>
        <taxon>Aspergillaceae</taxon>
        <taxon>Penicillium</taxon>
    </lineage>
</organism>
<reference evidence="2" key="2">
    <citation type="journal article" date="2023" name="IMA Fungus">
        <title>Comparative genomic study of the Penicillium genus elucidates a diverse pangenome and 15 lateral gene transfer events.</title>
        <authorList>
            <person name="Petersen C."/>
            <person name="Sorensen T."/>
            <person name="Nielsen M.R."/>
            <person name="Sondergaard T.E."/>
            <person name="Sorensen J.L."/>
            <person name="Fitzpatrick D.A."/>
            <person name="Frisvad J.C."/>
            <person name="Nielsen K.L."/>
        </authorList>
    </citation>
    <scope>NUCLEOTIDE SEQUENCE</scope>
    <source>
        <strain evidence="2">IBT 21917</strain>
    </source>
</reference>
<dbReference type="OrthoDB" id="4360435at2759"/>
<dbReference type="AlphaFoldDB" id="A0A9W9HNS3"/>
<gene>
    <name evidence="2" type="ORF">N7492_007956</name>
</gene>
<sequence length="260" mass="29124">MPDILIINDDASFISSSTASFDLHHGKPQVPSRHVRHQKTVRQLRRWVSKRMPRSISDDEAFARDETSAKEADTHHRPTQMAAENCDPAEQSSIPAPASGKYIPAASAGTIVEMTDDEGSEMNMDNKEIHLRLSYAAFCHRFTLSGMPETKHPFIPSADADQDQCIEQSVAVTPSALSSIPTDCLTARMSIPAQPRSLIDEGRAFISPLEPPPQVMTPSIYMEKRRAAEECKHDRRPKRLDPLRLLFVRKRSLRDGVEIE</sequence>
<evidence type="ECO:0000313" key="2">
    <source>
        <dbReference type="EMBL" id="KAJ5155153.1"/>
    </source>
</evidence>
<name>A0A9W9HNS3_9EURO</name>
<dbReference type="Proteomes" id="UP001146351">
    <property type="component" value="Unassembled WGS sequence"/>
</dbReference>